<dbReference type="Proteomes" id="UP000234641">
    <property type="component" value="Unassembled WGS sequence"/>
</dbReference>
<evidence type="ECO:0000313" key="3">
    <source>
        <dbReference type="EMBL" id="SMX89944.1"/>
    </source>
</evidence>
<name>A0A2H1JRI1_BRELN</name>
<accession>A0A2H1JRI1</accession>
<proteinExistence type="predicted"/>
<dbReference type="InterPro" id="IPR025161">
    <property type="entry name" value="IS402-like_dom"/>
</dbReference>
<feature type="compositionally biased region" description="Basic and acidic residues" evidence="1">
    <location>
        <begin position="15"/>
        <end position="36"/>
    </location>
</feature>
<gene>
    <name evidence="3" type="ORF">BLIN9172_02423</name>
</gene>
<organism evidence="3 4">
    <name type="scientific">Brevibacterium linens ATCC 9172</name>
    <dbReference type="NCBI Taxonomy" id="1255617"/>
    <lineage>
        <taxon>Bacteria</taxon>
        <taxon>Bacillati</taxon>
        <taxon>Actinomycetota</taxon>
        <taxon>Actinomycetes</taxon>
        <taxon>Micrococcales</taxon>
        <taxon>Brevibacteriaceae</taxon>
        <taxon>Brevibacterium</taxon>
    </lineage>
</organism>
<dbReference type="InterPro" id="IPR052909">
    <property type="entry name" value="Transposase_6_like"/>
</dbReference>
<evidence type="ECO:0000313" key="4">
    <source>
        <dbReference type="Proteomes" id="UP000234641"/>
    </source>
</evidence>
<protein>
    <submittedName>
        <fullName evidence="3">Transposase of IS4/5 family (DUF4096)</fullName>
    </submittedName>
</protein>
<dbReference type="RefSeq" id="WP_101555295.1">
    <property type="nucleotide sequence ID" value="NZ_FXYY01000015.1"/>
</dbReference>
<evidence type="ECO:0000256" key="1">
    <source>
        <dbReference type="SAM" id="MobiDB-lite"/>
    </source>
</evidence>
<feature type="domain" description="Insertion element IS402-like" evidence="2">
    <location>
        <begin position="239"/>
        <end position="312"/>
    </location>
</feature>
<reference evidence="3 4" key="1">
    <citation type="submission" date="2017-03" db="EMBL/GenBank/DDBJ databases">
        <authorList>
            <person name="Afonso C.L."/>
            <person name="Miller P.J."/>
            <person name="Scott M.A."/>
            <person name="Spackman E."/>
            <person name="Goraichik I."/>
            <person name="Dimitrov K.M."/>
            <person name="Suarez D.L."/>
            <person name="Swayne D.E."/>
        </authorList>
    </citation>
    <scope>NUCLEOTIDE SEQUENCE [LARGE SCALE GENOMIC DNA]</scope>
    <source>
        <strain evidence="3 4">ATCC 9172</strain>
    </source>
</reference>
<sequence>MTSRKVSLPVTAVEEATHDTSRRLRSRREGERHDAEITTARCGRPGCGNSTVQRTPRSLALLLETWESIFEVKRQEWTDEGIYQPYGAFASGEPCRACGRRLLDDLPEDNCERKNTGTNVDNAAFRGKHEGCSLGFWSMVGCSLDHCHQCCPPPPLSPFQVHTLQTLLRRPTAHRAAWQLNLTCGHVMSVITGDRVNAPKAARCPVCDTTRGVVEATPGGSTGTDVADAVSVTEVYRLLTDEQWRAISSIVHPDDHPRRGRPSADARTVVNAILYRDATSTPWRELPSTFGARRTATRRYRQWMADGNWDQVLWLLSPSEDDGLLSADPTP</sequence>
<feature type="region of interest" description="Disordered" evidence="1">
    <location>
        <begin position="1"/>
        <end position="37"/>
    </location>
</feature>
<dbReference type="PANTHER" id="PTHR46637">
    <property type="entry name" value="TIS1421-TRANSPOSASE PROTEIN A"/>
    <property type="match status" value="1"/>
</dbReference>
<dbReference type="Pfam" id="PF13340">
    <property type="entry name" value="DUF4096"/>
    <property type="match status" value="1"/>
</dbReference>
<evidence type="ECO:0000259" key="2">
    <source>
        <dbReference type="Pfam" id="PF13340"/>
    </source>
</evidence>
<dbReference type="AlphaFoldDB" id="A0A2H1JRI1"/>
<dbReference type="PANTHER" id="PTHR46637:SF1">
    <property type="entry name" value="BLL5188 PROTEIN"/>
    <property type="match status" value="1"/>
</dbReference>
<dbReference type="EMBL" id="FXYY01000015">
    <property type="protein sequence ID" value="SMX89944.1"/>
    <property type="molecule type" value="Genomic_DNA"/>
</dbReference>